<dbReference type="Gene3D" id="3.90.950.10">
    <property type="match status" value="1"/>
</dbReference>
<evidence type="ECO:0000313" key="4">
    <source>
        <dbReference type="EMBL" id="MCA9386436.1"/>
    </source>
</evidence>
<feature type="domain" description="IMP dehydrogenase/GMP reductase" evidence="3">
    <location>
        <begin position="447"/>
        <end position="733"/>
    </location>
</feature>
<evidence type="ECO:0000259" key="3">
    <source>
        <dbReference type="Pfam" id="PF00478"/>
    </source>
</evidence>
<evidence type="ECO:0000256" key="2">
    <source>
        <dbReference type="ARBA" id="ARBA00022801"/>
    </source>
</evidence>
<dbReference type="EMBL" id="JAGQLF010000002">
    <property type="protein sequence ID" value="MCA9386436.1"/>
    <property type="molecule type" value="Genomic_DNA"/>
</dbReference>
<dbReference type="InterPro" id="IPR002637">
    <property type="entry name" value="RdgB/HAM1"/>
</dbReference>
<dbReference type="PANTHER" id="PTHR11067">
    <property type="entry name" value="INOSINE TRIPHOSPHATE PYROPHOSPHATASE/HAM1 PROTEIN"/>
    <property type="match status" value="1"/>
</dbReference>
<sequence length="750" mass="84274">MPRNLYQTIPNIINRVENKISSSSPILEVATGNKNKLKEIERILTDYIIIGKDLKMDEIQSLDSKKVAEAKAIAAWEKNNFNPILVEDVSLEMKGLGGRPGTYANDFCSEIEMRRLICEVWLKDKDRSATARITYALYDGTEVHLWEGVLGGKISETLRGSNGFGWDDMFIPDGETKTFAEMTDKKKDSLSMRTMALEKFKKSKIDLAYPIFEIAEPYAQELERMRPEKLKDVKALKFAYSLECLGDKQKHQKNFYADSYDPIVRQENKFYTRFIKKGDSSSLGLLLTDIDRKSLKTFRNGNPILWQMGPERRQLAIAQRAEFFLEHQHSEVHKILDEIDENGIEHRNNRRSNTVETALGTTSVGDITETKALKEIGYKKISSDKMVSRSSISSTGLYNKIGKHARSIYGIGSMPPISGWRDILVTAAIGHMPIFTHRNSLNAVDPKRQIDLINNAKKAIKELKLSSKQQERAFRNIGAAVGCGNLDEEMKQIRQLYKKAGVKLFRIYTINGDPRVVEIARKIRSELGDDVEIFAGQIADKEQALELIARDIQVDGLVFGHGGGMQCTSATNGMALTTLEEIYSITTDPRFNDVTIVAEGGVGRSVGGLFVLGVDLILSNQKFVRGTIELTDFFFQHKSGKLCHPYHGSASAPTMLIESSNEKLLEARMTYAGRAKKVEGKPGYMFFSEKAGSMAFYVDEFKHYAARTLADLGVNNMNELREFLKTNKSELLRIISTEAAYTGNPHAESN</sequence>
<dbReference type="Proteomes" id="UP000714915">
    <property type="component" value="Unassembled WGS sequence"/>
</dbReference>
<dbReference type="CDD" id="cd00515">
    <property type="entry name" value="HAM1"/>
    <property type="match status" value="1"/>
</dbReference>
<accession>A0A955LAL6</accession>
<reference evidence="4" key="2">
    <citation type="journal article" date="2021" name="Microbiome">
        <title>Successional dynamics and alternative stable states in a saline activated sludge microbial community over 9 years.</title>
        <authorList>
            <person name="Wang Y."/>
            <person name="Ye J."/>
            <person name="Ju F."/>
            <person name="Liu L."/>
            <person name="Boyd J.A."/>
            <person name="Deng Y."/>
            <person name="Parks D.H."/>
            <person name="Jiang X."/>
            <person name="Yin X."/>
            <person name="Woodcroft B.J."/>
            <person name="Tyson G.W."/>
            <person name="Hugenholtz P."/>
            <person name="Polz M.F."/>
            <person name="Zhang T."/>
        </authorList>
    </citation>
    <scope>NUCLEOTIDE SEQUENCE</scope>
    <source>
        <strain evidence="4">HKST-UBA09</strain>
    </source>
</reference>
<name>A0A955LAL6_9BACT</name>
<dbReference type="InterPro" id="IPR013785">
    <property type="entry name" value="Aldolase_TIM"/>
</dbReference>
<reference evidence="4" key="1">
    <citation type="submission" date="2020-04" db="EMBL/GenBank/DDBJ databases">
        <authorList>
            <person name="Zhang T."/>
        </authorList>
    </citation>
    <scope>NUCLEOTIDE SEQUENCE</scope>
    <source>
        <strain evidence="4">HKST-UBA09</strain>
    </source>
</reference>
<organism evidence="4 5">
    <name type="scientific">Candidatus Dojkabacteria bacterium</name>
    <dbReference type="NCBI Taxonomy" id="2099670"/>
    <lineage>
        <taxon>Bacteria</taxon>
        <taxon>Candidatus Dojkabacteria</taxon>
    </lineage>
</organism>
<comment type="caution">
    <text evidence="4">The sequence shown here is derived from an EMBL/GenBank/DDBJ whole genome shotgun (WGS) entry which is preliminary data.</text>
</comment>
<dbReference type="AlphaFoldDB" id="A0A955LAL6"/>
<dbReference type="Pfam" id="PF00478">
    <property type="entry name" value="IMPDH"/>
    <property type="match status" value="1"/>
</dbReference>
<dbReference type="GO" id="GO:0047429">
    <property type="term" value="F:nucleoside triphosphate diphosphatase activity"/>
    <property type="evidence" value="ECO:0007669"/>
    <property type="project" value="InterPro"/>
</dbReference>
<dbReference type="PANTHER" id="PTHR11067:SF9">
    <property type="entry name" value="INOSINE TRIPHOSPHATE PYROPHOSPHATASE"/>
    <property type="match status" value="1"/>
</dbReference>
<dbReference type="GO" id="GO:0003938">
    <property type="term" value="F:IMP dehydrogenase activity"/>
    <property type="evidence" value="ECO:0007669"/>
    <property type="project" value="UniProtKB-EC"/>
</dbReference>
<dbReference type="GO" id="GO:0009143">
    <property type="term" value="P:nucleoside triphosphate catabolic process"/>
    <property type="evidence" value="ECO:0007669"/>
    <property type="project" value="InterPro"/>
</dbReference>
<keyword evidence="4" id="KW-0560">Oxidoreductase</keyword>
<dbReference type="GO" id="GO:0005737">
    <property type="term" value="C:cytoplasm"/>
    <property type="evidence" value="ECO:0007669"/>
    <property type="project" value="TreeGrafter"/>
</dbReference>
<dbReference type="SUPFAM" id="SSF51412">
    <property type="entry name" value="Inosine monophosphate dehydrogenase (IMPDH)"/>
    <property type="match status" value="1"/>
</dbReference>
<dbReference type="Pfam" id="PF01725">
    <property type="entry name" value="Ham1p_like"/>
    <property type="match status" value="1"/>
</dbReference>
<protein>
    <submittedName>
        <fullName evidence="4">IMP dehydrogenase</fullName>
        <ecNumber evidence="4">1.1.1.205</ecNumber>
    </submittedName>
</protein>
<keyword evidence="2" id="KW-0378">Hydrolase</keyword>
<dbReference type="Gene3D" id="3.20.20.70">
    <property type="entry name" value="Aldolase class I"/>
    <property type="match status" value="1"/>
</dbReference>
<evidence type="ECO:0000256" key="1">
    <source>
        <dbReference type="ARBA" id="ARBA00008023"/>
    </source>
</evidence>
<comment type="similarity">
    <text evidence="1">Belongs to the HAM1 NTPase family.</text>
</comment>
<proteinExistence type="inferred from homology"/>
<dbReference type="InterPro" id="IPR001093">
    <property type="entry name" value="IMP_DH_GMPRt"/>
</dbReference>
<dbReference type="InterPro" id="IPR029001">
    <property type="entry name" value="ITPase-like_fam"/>
</dbReference>
<evidence type="ECO:0000313" key="5">
    <source>
        <dbReference type="Proteomes" id="UP000714915"/>
    </source>
</evidence>
<dbReference type="EC" id="1.1.1.205" evidence="4"/>
<gene>
    <name evidence="4" type="ORF">KC669_00210</name>
</gene>
<dbReference type="SUPFAM" id="SSF52972">
    <property type="entry name" value="ITPase-like"/>
    <property type="match status" value="1"/>
</dbReference>